<dbReference type="EMBL" id="CDMZ01004316">
    <property type="protein sequence ID" value="CEM49376.1"/>
    <property type="molecule type" value="Genomic_DNA"/>
</dbReference>
<feature type="compositionally biased region" description="Polar residues" evidence="1">
    <location>
        <begin position="1"/>
        <end position="10"/>
    </location>
</feature>
<dbReference type="VEuPathDB" id="CryptoDB:Cvel_33356"/>
<name>A0A0G4HXY9_9ALVE</name>
<evidence type="ECO:0000313" key="2">
    <source>
        <dbReference type="EMBL" id="CEM49376.1"/>
    </source>
</evidence>
<gene>
    <name evidence="2" type="ORF">Cvel_33356</name>
</gene>
<protein>
    <submittedName>
        <fullName evidence="2">Uncharacterized protein</fullName>
    </submittedName>
</protein>
<proteinExistence type="predicted"/>
<sequence>MLDSFISSVFGSRGRSGDGVAAQFGGANEMGKPGPVLGLAIESSKSAAGTGSLASSADLSSETRSSALKRHVLVVVTPRCIER</sequence>
<organism evidence="2">
    <name type="scientific">Chromera velia CCMP2878</name>
    <dbReference type="NCBI Taxonomy" id="1169474"/>
    <lineage>
        <taxon>Eukaryota</taxon>
        <taxon>Sar</taxon>
        <taxon>Alveolata</taxon>
        <taxon>Colpodellida</taxon>
        <taxon>Chromeraceae</taxon>
        <taxon>Chromera</taxon>
    </lineage>
</organism>
<feature type="region of interest" description="Disordered" evidence="1">
    <location>
        <begin position="1"/>
        <end position="28"/>
    </location>
</feature>
<evidence type="ECO:0000256" key="1">
    <source>
        <dbReference type="SAM" id="MobiDB-lite"/>
    </source>
</evidence>
<dbReference type="AlphaFoldDB" id="A0A0G4HXY9"/>
<reference evidence="2" key="1">
    <citation type="submission" date="2014-11" db="EMBL/GenBank/DDBJ databases">
        <authorList>
            <person name="Otto D Thomas"/>
            <person name="Naeem Raeece"/>
        </authorList>
    </citation>
    <scope>NUCLEOTIDE SEQUENCE</scope>
</reference>
<accession>A0A0G4HXY9</accession>